<organism evidence="2">
    <name type="scientific">Tetraselmis sp. GSL018</name>
    <dbReference type="NCBI Taxonomy" id="582737"/>
    <lineage>
        <taxon>Eukaryota</taxon>
        <taxon>Viridiplantae</taxon>
        <taxon>Chlorophyta</taxon>
        <taxon>core chlorophytes</taxon>
        <taxon>Chlorodendrophyceae</taxon>
        <taxon>Chlorodendrales</taxon>
        <taxon>Chlorodendraceae</taxon>
        <taxon>Tetraselmis</taxon>
    </lineage>
</organism>
<gene>
    <name evidence="2" type="ORF">TSPGSL018_2938</name>
</gene>
<proteinExistence type="predicted"/>
<name>A0A061RK07_9CHLO</name>
<feature type="compositionally biased region" description="Low complexity" evidence="1">
    <location>
        <begin position="155"/>
        <end position="169"/>
    </location>
</feature>
<evidence type="ECO:0000313" key="2">
    <source>
        <dbReference type="EMBL" id="JAC70990.1"/>
    </source>
</evidence>
<feature type="region of interest" description="Disordered" evidence="1">
    <location>
        <begin position="76"/>
        <end position="96"/>
    </location>
</feature>
<dbReference type="EMBL" id="GBEZ01015149">
    <property type="protein sequence ID" value="JAC70990.1"/>
    <property type="molecule type" value="Transcribed_RNA"/>
</dbReference>
<evidence type="ECO:0000256" key="1">
    <source>
        <dbReference type="SAM" id="MobiDB-lite"/>
    </source>
</evidence>
<feature type="compositionally biased region" description="Low complexity" evidence="1">
    <location>
        <begin position="78"/>
        <end position="90"/>
    </location>
</feature>
<dbReference type="AlphaFoldDB" id="A0A061RK07"/>
<feature type="non-terminal residue" evidence="2">
    <location>
        <position position="217"/>
    </location>
</feature>
<feature type="region of interest" description="Disordered" evidence="1">
    <location>
        <begin position="143"/>
        <end position="217"/>
    </location>
</feature>
<reference evidence="2" key="1">
    <citation type="submission" date="2014-05" db="EMBL/GenBank/DDBJ databases">
        <title>The transcriptome of the halophilic microalga Tetraselmis sp. GSL018 isolated from the Great Salt Lake, Utah.</title>
        <authorList>
            <person name="Jinkerson R.E."/>
            <person name="D'Adamo S."/>
            <person name="Posewitz M.C."/>
        </authorList>
    </citation>
    <scope>NUCLEOTIDE SEQUENCE</scope>
    <source>
        <strain evidence="2">GSL018</strain>
    </source>
</reference>
<protein>
    <submittedName>
        <fullName evidence="2">Uncharacterized protein</fullName>
    </submittedName>
</protein>
<accession>A0A061RK07</accession>
<sequence length="217" mass="23941">MYPRTATTAFRPYLSRGLENISRSDSNRCMKQNAETSFSTRFHLTFGSSARTRSKYVKPYGSKWSRSSLQSGRILPFASGGSASPGSSTAKNLKDMSGTSGLPLPWSTRLCVATKRSDSRPFAPQMASRIPYPSKWKAHAFIPAPPQGVGTTSGSASIPPSRVRAPPSRRLGDDACQELFPRCRSRSPPPGPRHRRPDAEPRSQHRCQQPPPWTRVQ</sequence>